<dbReference type="OrthoDB" id="9782022at2"/>
<keyword evidence="2" id="KW-0012">Acyltransferase</keyword>
<evidence type="ECO:0000259" key="3">
    <source>
        <dbReference type="Pfam" id="PF04376"/>
    </source>
</evidence>
<dbReference type="KEGG" id="tpla:ElP_16690"/>
<protein>
    <submittedName>
        <fullName evidence="5">Arginyl-tRNA-protein transferase</fullName>
    </submittedName>
</protein>
<dbReference type="GO" id="GO:0005737">
    <property type="term" value="C:cytoplasm"/>
    <property type="evidence" value="ECO:0007669"/>
    <property type="project" value="TreeGrafter"/>
</dbReference>
<proteinExistence type="predicted"/>
<reference evidence="5 6" key="1">
    <citation type="submission" date="2019-02" db="EMBL/GenBank/DDBJ databases">
        <title>Deep-cultivation of Planctomycetes and their phenomic and genomic characterization uncovers novel biology.</title>
        <authorList>
            <person name="Wiegand S."/>
            <person name="Jogler M."/>
            <person name="Boedeker C."/>
            <person name="Pinto D."/>
            <person name="Vollmers J."/>
            <person name="Rivas-Marin E."/>
            <person name="Kohn T."/>
            <person name="Peeters S.H."/>
            <person name="Heuer A."/>
            <person name="Rast P."/>
            <person name="Oberbeckmann S."/>
            <person name="Bunk B."/>
            <person name="Jeske O."/>
            <person name="Meyerdierks A."/>
            <person name="Storesund J.E."/>
            <person name="Kallscheuer N."/>
            <person name="Luecker S."/>
            <person name="Lage O.M."/>
            <person name="Pohl T."/>
            <person name="Merkel B.J."/>
            <person name="Hornburger P."/>
            <person name="Mueller R.-W."/>
            <person name="Bruemmer F."/>
            <person name="Labrenz M."/>
            <person name="Spormann A.M."/>
            <person name="Op den Camp H."/>
            <person name="Overmann J."/>
            <person name="Amann R."/>
            <person name="Jetten M.S.M."/>
            <person name="Mascher T."/>
            <person name="Medema M.H."/>
            <person name="Devos D.P."/>
            <person name="Kaster A.-K."/>
            <person name="Ovreas L."/>
            <person name="Rohde M."/>
            <person name="Galperin M.Y."/>
            <person name="Jogler C."/>
        </authorList>
    </citation>
    <scope>NUCLEOTIDE SEQUENCE [LARGE SCALE GENOMIC DNA]</scope>
    <source>
        <strain evidence="5 6">ElP</strain>
    </source>
</reference>
<dbReference type="InterPro" id="IPR030700">
    <property type="entry name" value="N-end_Aminoacyl_Trfase"/>
</dbReference>
<dbReference type="PANTHER" id="PTHR21367:SF1">
    <property type="entry name" value="ARGINYL-TRNA--PROTEIN TRANSFERASE 1"/>
    <property type="match status" value="1"/>
</dbReference>
<dbReference type="InterPro" id="IPR007472">
    <property type="entry name" value="N-end_Aminoacyl_Trfase_C"/>
</dbReference>
<keyword evidence="6" id="KW-1185">Reference proteome</keyword>
<dbReference type="AlphaFoldDB" id="A0A518GYV1"/>
<feature type="domain" description="N-end rule aminoacyl transferase C-terminal" evidence="4">
    <location>
        <begin position="105"/>
        <end position="227"/>
    </location>
</feature>
<dbReference type="InterPro" id="IPR007471">
    <property type="entry name" value="N-end_Aminoacyl_Trfase_N"/>
</dbReference>
<evidence type="ECO:0000313" key="5">
    <source>
        <dbReference type="EMBL" id="QDV33790.1"/>
    </source>
</evidence>
<feature type="domain" description="N-end aminoacyl transferase N-terminal" evidence="3">
    <location>
        <begin position="13"/>
        <end position="81"/>
    </location>
</feature>
<dbReference type="EMBL" id="CP036426">
    <property type="protein sequence ID" value="QDV33790.1"/>
    <property type="molecule type" value="Genomic_DNA"/>
</dbReference>
<dbReference type="RefSeq" id="WP_145268187.1">
    <property type="nucleotide sequence ID" value="NZ_CP036426.1"/>
</dbReference>
<dbReference type="Pfam" id="PF04377">
    <property type="entry name" value="ATE_C"/>
    <property type="match status" value="1"/>
</dbReference>
<evidence type="ECO:0000259" key="4">
    <source>
        <dbReference type="Pfam" id="PF04377"/>
    </source>
</evidence>
<dbReference type="SUPFAM" id="SSF55729">
    <property type="entry name" value="Acyl-CoA N-acyltransferases (Nat)"/>
    <property type="match status" value="1"/>
</dbReference>
<organism evidence="5 6">
    <name type="scientific">Tautonia plasticadhaerens</name>
    <dbReference type="NCBI Taxonomy" id="2527974"/>
    <lineage>
        <taxon>Bacteria</taxon>
        <taxon>Pseudomonadati</taxon>
        <taxon>Planctomycetota</taxon>
        <taxon>Planctomycetia</taxon>
        <taxon>Isosphaerales</taxon>
        <taxon>Isosphaeraceae</taxon>
        <taxon>Tautonia</taxon>
    </lineage>
</organism>
<name>A0A518GYV1_9BACT</name>
<dbReference type="Proteomes" id="UP000317835">
    <property type="component" value="Chromosome"/>
</dbReference>
<dbReference type="PANTHER" id="PTHR21367">
    <property type="entry name" value="ARGININE-TRNA-PROTEIN TRANSFERASE 1"/>
    <property type="match status" value="1"/>
</dbReference>
<evidence type="ECO:0000256" key="2">
    <source>
        <dbReference type="ARBA" id="ARBA00023315"/>
    </source>
</evidence>
<accession>A0A518GYV1</accession>
<sequence length="239" mass="27900">MRSSVRFIAPHRPCAYLREQLSRMEYEVVLSMDPEEYLDRLRDGWRRFGRTLFRPRCRACSACLPMRVVVPSFRPDRSMKRLRARNLDAVGLTIRGAAGLPDPEVLDLYDRYHREQARRRGWPEHEPDAPDEFRDSFLDNPIPTEEWRYRLDGRLIGVGYADVLPGASSAIYFFYDHDALDRSPGTWNILCMIERAAAQAREHVYLGYLVEGCRSLSYKGRFSPNEVRGPEGRWIPFRG</sequence>
<dbReference type="InterPro" id="IPR016181">
    <property type="entry name" value="Acyl_CoA_acyltransferase"/>
</dbReference>
<dbReference type="GO" id="GO:0004057">
    <property type="term" value="F:arginyl-tRNA--protein transferase activity"/>
    <property type="evidence" value="ECO:0007669"/>
    <property type="project" value="InterPro"/>
</dbReference>
<dbReference type="Pfam" id="PF04376">
    <property type="entry name" value="ATE_N"/>
    <property type="match status" value="1"/>
</dbReference>
<evidence type="ECO:0000256" key="1">
    <source>
        <dbReference type="ARBA" id="ARBA00022679"/>
    </source>
</evidence>
<evidence type="ECO:0000313" key="6">
    <source>
        <dbReference type="Proteomes" id="UP000317835"/>
    </source>
</evidence>
<gene>
    <name evidence="5" type="ORF">ElP_16690</name>
</gene>
<keyword evidence="1 5" id="KW-0808">Transferase</keyword>